<organism evidence="2 3">
    <name type="scientific">Verticillium longisporum</name>
    <name type="common">Verticillium dahliae var. longisporum</name>
    <dbReference type="NCBI Taxonomy" id="100787"/>
    <lineage>
        <taxon>Eukaryota</taxon>
        <taxon>Fungi</taxon>
        <taxon>Dikarya</taxon>
        <taxon>Ascomycota</taxon>
        <taxon>Pezizomycotina</taxon>
        <taxon>Sordariomycetes</taxon>
        <taxon>Hypocreomycetidae</taxon>
        <taxon>Glomerellales</taxon>
        <taxon>Plectosphaerellaceae</taxon>
        <taxon>Verticillium</taxon>
    </lineage>
</organism>
<reference evidence="2 3" key="1">
    <citation type="submission" date="2015-05" db="EMBL/GenBank/DDBJ databases">
        <authorList>
            <person name="Wang D.B."/>
            <person name="Wang M."/>
        </authorList>
    </citation>
    <scope>NUCLEOTIDE SEQUENCE [LARGE SCALE GENOMIC DNA]</scope>
    <source>
        <strain evidence="2">VL1</strain>
    </source>
</reference>
<evidence type="ECO:0000256" key="1">
    <source>
        <dbReference type="SAM" id="MobiDB-lite"/>
    </source>
</evidence>
<dbReference type="AlphaFoldDB" id="A0A0G4MG16"/>
<accession>A0A0G4MG16</accession>
<dbReference type="EMBL" id="CVQH01022450">
    <property type="protein sequence ID" value="CRK33129.1"/>
    <property type="molecule type" value="Genomic_DNA"/>
</dbReference>
<evidence type="ECO:0000313" key="3">
    <source>
        <dbReference type="Proteomes" id="UP000044602"/>
    </source>
</evidence>
<gene>
    <name evidence="2" type="ORF">BN1708_016225</name>
</gene>
<sequence length="274" mass="30450">MSIPEPEVPLDHICSTIWGNTLYTFSTGAFQALPLKQGAKWEKLKSGTPVDGAQLVAIARSRARVSADEMSPTGMAMMGGTSWTTQDQTLPSSHDDDFQQFLDMGGMGNLSEPLGFDFHDFQNSADSSMMPQNGRDQLDTQMGGTDSAMAMARPDPSVRSVQDQFAAMSTAASHPSIPAQMIQPVPTPTDAMAEIDAQIQFLQQQRMQQQQRQMHEHQAHQVQQQTTYYVGHNPVPPTPQSLEMPPNGNHYYAQEQAQQNVFDSRYQRMKEQQD</sequence>
<proteinExistence type="predicted"/>
<name>A0A0G4MG16_VERLO</name>
<keyword evidence="3" id="KW-1185">Reference proteome</keyword>
<dbReference type="STRING" id="100787.A0A0G4MG16"/>
<protein>
    <submittedName>
        <fullName evidence="2">Uncharacterized protein</fullName>
    </submittedName>
</protein>
<feature type="region of interest" description="Disordered" evidence="1">
    <location>
        <begin position="229"/>
        <end position="257"/>
    </location>
</feature>
<evidence type="ECO:0000313" key="2">
    <source>
        <dbReference type="EMBL" id="CRK33129.1"/>
    </source>
</evidence>
<dbReference type="Proteomes" id="UP000044602">
    <property type="component" value="Unassembled WGS sequence"/>
</dbReference>
<feature type="non-terminal residue" evidence="2">
    <location>
        <position position="274"/>
    </location>
</feature>